<gene>
    <name evidence="3" type="ORF">H7K45_28585</name>
</gene>
<reference evidence="3" key="1">
    <citation type="submission" date="2020-07" db="EMBL/GenBank/DDBJ databases">
        <authorList>
            <person name="Pettersson B.M.F."/>
            <person name="Behra P.R.K."/>
            <person name="Ramesh M."/>
            <person name="Das S."/>
            <person name="Dasgupta S."/>
            <person name="Kirsebom L.A."/>
        </authorList>
    </citation>
    <scope>NUCLEOTIDE SEQUENCE</scope>
    <source>
        <strain evidence="3">DSM 44838</strain>
    </source>
</reference>
<dbReference type="GO" id="GO:0016853">
    <property type="term" value="F:isomerase activity"/>
    <property type="evidence" value="ECO:0007669"/>
    <property type="project" value="UniProtKB-KW"/>
</dbReference>
<dbReference type="RefSeq" id="WP_263999574.1">
    <property type="nucleotide sequence ID" value="NZ_JACKVK010000015.1"/>
</dbReference>
<dbReference type="Pfam" id="PF04303">
    <property type="entry name" value="PrpF"/>
    <property type="match status" value="1"/>
</dbReference>
<dbReference type="Gene3D" id="3.10.310.10">
    <property type="entry name" value="Diaminopimelate Epimerase, Chain A, domain 1"/>
    <property type="match status" value="2"/>
</dbReference>
<evidence type="ECO:0000256" key="2">
    <source>
        <dbReference type="ARBA" id="ARBA00023235"/>
    </source>
</evidence>
<comment type="similarity">
    <text evidence="1">Belongs to the PrpF family.</text>
</comment>
<dbReference type="PANTHER" id="PTHR43709:SF2">
    <property type="entry name" value="DUF453 DOMAIN PROTEIN (AFU_ORTHOLOGUE AFUA_6G00360)"/>
    <property type="match status" value="1"/>
</dbReference>
<dbReference type="PANTHER" id="PTHR43709">
    <property type="entry name" value="ACONITATE ISOMERASE-RELATED"/>
    <property type="match status" value="1"/>
</dbReference>
<accession>A0A9X3C5H3</accession>
<dbReference type="EMBL" id="JACKVK010000015">
    <property type="protein sequence ID" value="MCV7424507.1"/>
    <property type="molecule type" value="Genomic_DNA"/>
</dbReference>
<dbReference type="InterPro" id="IPR007400">
    <property type="entry name" value="PrpF-like"/>
</dbReference>
<sequence>MPTDQETLRLVLARGGTSKGLYFHAQDIPSAGPERDALLCRLMGSPDLNQIDGLGGAKPVTSKLAIISPSTRDDADVEYTFGQVQLDQSSVDYSGNCGNISSGVGPFAIDEGMVTPVAPTTTVRIHNTNTDKILVAEVPVVGGRAAVQGDAAIAGVPGTGAPITMDWKGTVGAATGSLLPTGRATDYVELESGATVSVSIVDAGNITCWVQAGEVGLTGSEQAAEIENNADVMATLFEIRAKAAALAGLVDDWSTANNPHRGLPLTGVVAAPGDYTAADGTGVDSDAMDLRVRLIFLDRLHPTIAGTGSIGLTAASRVAGSVVEHVSAAKPDSGHLRIGHPGGVMTNYVETDSAPGDSTSTYTKLAMIRTARRLIAGLAYVPTEDRPQPVAGSSTGVVHEGE</sequence>
<dbReference type="SUPFAM" id="SSF54506">
    <property type="entry name" value="Diaminopimelate epimerase-like"/>
    <property type="match status" value="2"/>
</dbReference>
<keyword evidence="4" id="KW-1185">Reference proteome</keyword>
<dbReference type="AlphaFoldDB" id="A0A9X3C5H3"/>
<protein>
    <submittedName>
        <fullName evidence="3">PrpF protein</fullName>
    </submittedName>
</protein>
<reference evidence="3" key="2">
    <citation type="journal article" date="2022" name="BMC Genomics">
        <title>Comparative genome analysis of mycobacteria focusing on tRNA and non-coding RNA.</title>
        <authorList>
            <person name="Behra P.R.K."/>
            <person name="Pettersson B.M.F."/>
            <person name="Ramesh M."/>
            <person name="Das S."/>
            <person name="Dasgupta S."/>
            <person name="Kirsebom L.A."/>
        </authorList>
    </citation>
    <scope>NUCLEOTIDE SEQUENCE</scope>
    <source>
        <strain evidence="3">DSM 44838</strain>
    </source>
</reference>
<evidence type="ECO:0000313" key="4">
    <source>
        <dbReference type="Proteomes" id="UP001141629"/>
    </source>
</evidence>
<dbReference type="Proteomes" id="UP001141629">
    <property type="component" value="Unassembled WGS sequence"/>
</dbReference>
<comment type="caution">
    <text evidence="3">The sequence shown here is derived from an EMBL/GenBank/DDBJ whole genome shotgun (WGS) entry which is preliminary data.</text>
</comment>
<evidence type="ECO:0000256" key="1">
    <source>
        <dbReference type="ARBA" id="ARBA00007673"/>
    </source>
</evidence>
<evidence type="ECO:0000313" key="3">
    <source>
        <dbReference type="EMBL" id="MCV7424507.1"/>
    </source>
</evidence>
<proteinExistence type="inferred from homology"/>
<name>A0A9X3C5H3_9MYCO</name>
<keyword evidence="2" id="KW-0413">Isomerase</keyword>
<organism evidence="3 4">
    <name type="scientific">Mycobacterium yunnanensis</name>
    <dbReference type="NCBI Taxonomy" id="368477"/>
    <lineage>
        <taxon>Bacteria</taxon>
        <taxon>Bacillati</taxon>
        <taxon>Actinomycetota</taxon>
        <taxon>Actinomycetes</taxon>
        <taxon>Mycobacteriales</taxon>
        <taxon>Mycobacteriaceae</taxon>
        <taxon>Mycobacterium</taxon>
    </lineage>
</organism>